<protein>
    <submittedName>
        <fullName evidence="7">Type IV secretion system protein VirB8</fullName>
    </submittedName>
</protein>
<reference evidence="7" key="1">
    <citation type="submission" date="2022-10" db="EMBL/GenBank/DDBJ databases">
        <title>Host association and intracellularity evolved multiple times independently in the Rickettsiales.</title>
        <authorList>
            <person name="Castelli M."/>
            <person name="Nardi T."/>
            <person name="Gammuto L."/>
            <person name="Bellinzona G."/>
            <person name="Sabaneyeva E."/>
            <person name="Potekhin A."/>
            <person name="Serra V."/>
            <person name="Petroni G."/>
            <person name="Sassera D."/>
        </authorList>
    </citation>
    <scope>NUCLEOTIDE SEQUENCE [LARGE SCALE GENOMIC DNA]</scope>
    <source>
        <strain evidence="7">US_Bl 11III1</strain>
    </source>
</reference>
<evidence type="ECO:0000256" key="3">
    <source>
        <dbReference type="ARBA" id="ARBA00022989"/>
    </source>
</evidence>
<dbReference type="EMBL" id="CP110343">
    <property type="protein sequence ID" value="WPX98173.1"/>
    <property type="molecule type" value="Genomic_DNA"/>
</dbReference>
<name>A0ABZ0UU10_9RICK</name>
<evidence type="ECO:0000256" key="4">
    <source>
        <dbReference type="ARBA" id="ARBA00023136"/>
    </source>
</evidence>
<comment type="subcellular location">
    <subcellularLocation>
        <location evidence="1">Membrane</location>
        <topology evidence="1">Single-pass membrane protein</topology>
    </subcellularLocation>
</comment>
<evidence type="ECO:0000256" key="5">
    <source>
        <dbReference type="SAM" id="Phobius"/>
    </source>
</evidence>
<proteinExistence type="predicted"/>
<dbReference type="Pfam" id="PF04335">
    <property type="entry name" value="VirB8"/>
    <property type="match status" value="1"/>
</dbReference>
<dbReference type="SUPFAM" id="SSF54427">
    <property type="entry name" value="NTF2-like"/>
    <property type="match status" value="1"/>
</dbReference>
<keyword evidence="2 5" id="KW-0812">Transmembrane</keyword>
<evidence type="ECO:0000313" key="7">
    <source>
        <dbReference type="EMBL" id="WPX98173.1"/>
    </source>
</evidence>
<organism evidence="7 8">
    <name type="scientific">Candidatus Fokinia crypta</name>
    <dbReference type="NCBI Taxonomy" id="1920990"/>
    <lineage>
        <taxon>Bacteria</taxon>
        <taxon>Pseudomonadati</taxon>
        <taxon>Pseudomonadota</taxon>
        <taxon>Alphaproteobacteria</taxon>
        <taxon>Rickettsiales</taxon>
        <taxon>Candidatus Midichloriaceae</taxon>
        <taxon>Candidatus Fokinia</taxon>
    </lineage>
</organism>
<dbReference type="InterPro" id="IPR026264">
    <property type="entry name" value="VirB8/PtlE"/>
</dbReference>
<sequence>MSMQNKEQNAPTWYKESYEIAVVQRNVLAVLVVLCLFGLIASAILIKHIKNTESIEPFVVEIDSITGIPTVVKSVPTEEYSTNVAMKRALVMQYIRAREEYIPQTFKYQYRIVVPSMSSPASYDSYIAKSAPSNPQSPSAIYGEKGMITVDWKSIVFLNDNTAQVRINVNYPGKGSVGKLVLVAFEFKKNRPLSAEQAIANPLNFYVNLYRVTEENT</sequence>
<keyword evidence="8" id="KW-1185">Reference proteome</keyword>
<evidence type="ECO:0000313" key="8">
    <source>
        <dbReference type="Proteomes" id="UP001325140"/>
    </source>
</evidence>
<keyword evidence="3 5" id="KW-1133">Transmembrane helix</keyword>
<feature type="transmembrane region" description="Helical" evidence="5">
    <location>
        <begin position="27"/>
        <end position="46"/>
    </location>
</feature>
<evidence type="ECO:0000256" key="2">
    <source>
        <dbReference type="ARBA" id="ARBA00022692"/>
    </source>
</evidence>
<gene>
    <name evidence="7" type="ORF">Fokcrypt_00714</name>
</gene>
<dbReference type="InterPro" id="IPR032710">
    <property type="entry name" value="NTF2-like_dom_sf"/>
</dbReference>
<dbReference type="Gene3D" id="3.10.450.230">
    <property type="entry name" value="VirB8 protein"/>
    <property type="match status" value="1"/>
</dbReference>
<dbReference type="PIRSF" id="PIRSF003299">
    <property type="entry name" value="VirB8_PtlE"/>
    <property type="match status" value="1"/>
</dbReference>
<feature type="domain" description="Bacterial virulence protein VirB8" evidence="6">
    <location>
        <begin position="10"/>
        <end position="215"/>
    </location>
</feature>
<dbReference type="InterPro" id="IPR007430">
    <property type="entry name" value="VirB8"/>
</dbReference>
<keyword evidence="4 5" id="KW-0472">Membrane</keyword>
<dbReference type="CDD" id="cd16424">
    <property type="entry name" value="VirB8"/>
    <property type="match status" value="1"/>
</dbReference>
<evidence type="ECO:0000259" key="6">
    <source>
        <dbReference type="Pfam" id="PF04335"/>
    </source>
</evidence>
<evidence type="ECO:0000256" key="1">
    <source>
        <dbReference type="ARBA" id="ARBA00004167"/>
    </source>
</evidence>
<dbReference type="Proteomes" id="UP001325140">
    <property type="component" value="Chromosome"/>
</dbReference>
<accession>A0ABZ0UU10</accession>